<reference evidence="1" key="1">
    <citation type="submission" date="2020-09" db="EMBL/GenBank/DDBJ databases">
        <title>Genome-Enabled Discovery of Anthraquinone Biosynthesis in Senna tora.</title>
        <authorList>
            <person name="Kang S.-H."/>
            <person name="Pandey R.P."/>
            <person name="Lee C.-M."/>
            <person name="Sim J.-S."/>
            <person name="Jeong J.-T."/>
            <person name="Choi B.-S."/>
            <person name="Jung M."/>
            <person name="Ginzburg D."/>
            <person name="Zhao K."/>
            <person name="Won S.Y."/>
            <person name="Oh T.-J."/>
            <person name="Yu Y."/>
            <person name="Kim N.-H."/>
            <person name="Lee O.R."/>
            <person name="Lee T.-H."/>
            <person name="Bashyal P."/>
            <person name="Kim T.-S."/>
            <person name="Lee W.-H."/>
            <person name="Kawkins C."/>
            <person name="Kim C.-K."/>
            <person name="Kim J.S."/>
            <person name="Ahn B.O."/>
            <person name="Rhee S.Y."/>
            <person name="Sohng J.K."/>
        </authorList>
    </citation>
    <scope>NUCLEOTIDE SEQUENCE</scope>
    <source>
        <tissue evidence="1">Leaf</tissue>
    </source>
</reference>
<protein>
    <submittedName>
        <fullName evidence="1">Uncharacterized protein</fullName>
    </submittedName>
</protein>
<dbReference type="AlphaFoldDB" id="A0A834X7Z1"/>
<dbReference type="EMBL" id="JAAIUW010000002">
    <property type="protein sequence ID" value="KAF7840548.1"/>
    <property type="molecule type" value="Genomic_DNA"/>
</dbReference>
<dbReference type="Proteomes" id="UP000634136">
    <property type="component" value="Unassembled WGS sequence"/>
</dbReference>
<evidence type="ECO:0000313" key="1">
    <source>
        <dbReference type="EMBL" id="KAF7840548.1"/>
    </source>
</evidence>
<accession>A0A834X7Z1</accession>
<name>A0A834X7Z1_9FABA</name>
<proteinExistence type="predicted"/>
<comment type="caution">
    <text evidence="1">The sequence shown here is derived from an EMBL/GenBank/DDBJ whole genome shotgun (WGS) entry which is preliminary data.</text>
</comment>
<sequence length="36" mass="4079">MAQLSGWMGQANKLQPPSLYCPYIGYKLPLLIKFHA</sequence>
<gene>
    <name evidence="1" type="ORF">G2W53_002846</name>
</gene>
<keyword evidence="2" id="KW-1185">Reference proteome</keyword>
<organism evidence="1 2">
    <name type="scientific">Senna tora</name>
    <dbReference type="NCBI Taxonomy" id="362788"/>
    <lineage>
        <taxon>Eukaryota</taxon>
        <taxon>Viridiplantae</taxon>
        <taxon>Streptophyta</taxon>
        <taxon>Embryophyta</taxon>
        <taxon>Tracheophyta</taxon>
        <taxon>Spermatophyta</taxon>
        <taxon>Magnoliopsida</taxon>
        <taxon>eudicotyledons</taxon>
        <taxon>Gunneridae</taxon>
        <taxon>Pentapetalae</taxon>
        <taxon>rosids</taxon>
        <taxon>fabids</taxon>
        <taxon>Fabales</taxon>
        <taxon>Fabaceae</taxon>
        <taxon>Caesalpinioideae</taxon>
        <taxon>Cassia clade</taxon>
        <taxon>Senna</taxon>
    </lineage>
</organism>
<evidence type="ECO:0000313" key="2">
    <source>
        <dbReference type="Proteomes" id="UP000634136"/>
    </source>
</evidence>